<dbReference type="AlphaFoldDB" id="A0AAP0G1V4"/>
<reference evidence="1 2" key="1">
    <citation type="journal article" date="2022" name="Nat. Plants">
        <title>Genomes of leafy and leafless Platanthera orchids illuminate the evolution of mycoheterotrophy.</title>
        <authorList>
            <person name="Li M.H."/>
            <person name="Liu K.W."/>
            <person name="Li Z."/>
            <person name="Lu H.C."/>
            <person name="Ye Q.L."/>
            <person name="Zhang D."/>
            <person name="Wang J.Y."/>
            <person name="Li Y.F."/>
            <person name="Zhong Z.M."/>
            <person name="Liu X."/>
            <person name="Yu X."/>
            <person name="Liu D.K."/>
            <person name="Tu X.D."/>
            <person name="Liu B."/>
            <person name="Hao Y."/>
            <person name="Liao X.Y."/>
            <person name="Jiang Y.T."/>
            <person name="Sun W.H."/>
            <person name="Chen J."/>
            <person name="Chen Y.Q."/>
            <person name="Ai Y."/>
            <person name="Zhai J.W."/>
            <person name="Wu S.S."/>
            <person name="Zhou Z."/>
            <person name="Hsiao Y.Y."/>
            <person name="Wu W.L."/>
            <person name="Chen Y.Y."/>
            <person name="Lin Y.F."/>
            <person name="Hsu J.L."/>
            <person name="Li C.Y."/>
            <person name="Wang Z.W."/>
            <person name="Zhao X."/>
            <person name="Zhong W.Y."/>
            <person name="Ma X.K."/>
            <person name="Ma L."/>
            <person name="Huang J."/>
            <person name="Chen G.Z."/>
            <person name="Huang M.Z."/>
            <person name="Huang L."/>
            <person name="Peng D.H."/>
            <person name="Luo Y.B."/>
            <person name="Zou S.Q."/>
            <person name="Chen S.P."/>
            <person name="Lan S."/>
            <person name="Tsai W.C."/>
            <person name="Van de Peer Y."/>
            <person name="Liu Z.J."/>
        </authorList>
    </citation>
    <scope>NUCLEOTIDE SEQUENCE [LARGE SCALE GENOMIC DNA]</scope>
    <source>
        <strain evidence="1">Lor287</strain>
    </source>
</reference>
<dbReference type="GO" id="GO:0006260">
    <property type="term" value="P:DNA replication"/>
    <property type="evidence" value="ECO:0007669"/>
    <property type="project" value="TreeGrafter"/>
</dbReference>
<gene>
    <name evidence="1" type="ORF">KSP39_PZI015793</name>
</gene>
<keyword evidence="2" id="KW-1185">Reference proteome</keyword>
<dbReference type="FunFam" id="3.40.50.300:FF:002884">
    <property type="entry name" value="ATP-dependent DNA helicase"/>
    <property type="match status" value="1"/>
</dbReference>
<comment type="caution">
    <text evidence="1">The sequence shown here is derived from an EMBL/GenBank/DDBJ whole genome shotgun (WGS) entry which is preliminary data.</text>
</comment>
<evidence type="ECO:0000313" key="1">
    <source>
        <dbReference type="EMBL" id="KAK8933648.1"/>
    </source>
</evidence>
<dbReference type="SUPFAM" id="SSF52540">
    <property type="entry name" value="P-loop containing nucleoside triphosphate hydrolases"/>
    <property type="match status" value="1"/>
</dbReference>
<accession>A0AAP0G1V4</accession>
<organism evidence="1 2">
    <name type="scientific">Platanthera zijinensis</name>
    <dbReference type="NCBI Taxonomy" id="2320716"/>
    <lineage>
        <taxon>Eukaryota</taxon>
        <taxon>Viridiplantae</taxon>
        <taxon>Streptophyta</taxon>
        <taxon>Embryophyta</taxon>
        <taxon>Tracheophyta</taxon>
        <taxon>Spermatophyta</taxon>
        <taxon>Magnoliopsida</taxon>
        <taxon>Liliopsida</taxon>
        <taxon>Asparagales</taxon>
        <taxon>Orchidaceae</taxon>
        <taxon>Orchidoideae</taxon>
        <taxon>Orchideae</taxon>
        <taxon>Orchidinae</taxon>
        <taxon>Platanthera</taxon>
    </lineage>
</organism>
<dbReference type="EMBL" id="JBBWWQ010000013">
    <property type="protein sequence ID" value="KAK8933648.1"/>
    <property type="molecule type" value="Genomic_DNA"/>
</dbReference>
<evidence type="ECO:0000313" key="2">
    <source>
        <dbReference type="Proteomes" id="UP001418222"/>
    </source>
</evidence>
<proteinExistence type="predicted"/>
<dbReference type="GO" id="GO:0005657">
    <property type="term" value="C:replication fork"/>
    <property type="evidence" value="ECO:0007669"/>
    <property type="project" value="TreeGrafter"/>
</dbReference>
<protein>
    <recommendedName>
        <fullName evidence="3">ATP-dependent DNA helicase</fullName>
    </recommendedName>
</protein>
<sequence>MPFERTRKQFSIRLSFALTINKSQGQTIKHIGVYLPYHVFTHGQLYVALSRGVTASNTKVLDKNGTLAGHHGTYTKNILFKELLFKVIVQRDCWFLVSALNKNYNIEEEEEERGGIRAKAQTQDALCAEVCTAANNSAVCTAANCIAMQTAVKTAANCIAMQTAVKTTANYNAVCTAVLLHKLRNAVLGLCI</sequence>
<name>A0AAP0G1V4_9ASPA</name>
<dbReference type="Proteomes" id="UP001418222">
    <property type="component" value="Unassembled WGS sequence"/>
</dbReference>
<dbReference type="CDD" id="cd18809">
    <property type="entry name" value="SF1_C_RecD"/>
    <property type="match status" value="1"/>
</dbReference>
<dbReference type="InterPro" id="IPR027417">
    <property type="entry name" value="P-loop_NTPase"/>
</dbReference>
<dbReference type="PANTHER" id="PTHR23274">
    <property type="entry name" value="DNA HELICASE-RELATED"/>
    <property type="match status" value="1"/>
</dbReference>
<evidence type="ECO:0008006" key="3">
    <source>
        <dbReference type="Google" id="ProtNLM"/>
    </source>
</evidence>
<dbReference type="PANTHER" id="PTHR23274:SF48">
    <property type="entry name" value="ATP-DEPENDENT DNA HELICASE"/>
    <property type="match status" value="1"/>
</dbReference>